<dbReference type="EMBL" id="DXAY01000053">
    <property type="protein sequence ID" value="HIZ74082.1"/>
    <property type="molecule type" value="Genomic_DNA"/>
</dbReference>
<evidence type="ECO:0000256" key="3">
    <source>
        <dbReference type="ARBA" id="ARBA00022898"/>
    </source>
</evidence>
<dbReference type="AlphaFoldDB" id="A0A9D2G8A3"/>
<dbReference type="GO" id="GO:0030170">
    <property type="term" value="F:pyridoxal phosphate binding"/>
    <property type="evidence" value="ECO:0007669"/>
    <property type="project" value="InterPro"/>
</dbReference>
<accession>A0A9D2G8A3</accession>
<dbReference type="CDD" id="cd00609">
    <property type="entry name" value="AAT_like"/>
    <property type="match status" value="1"/>
</dbReference>
<keyword evidence="7" id="KW-0032">Aminotransferase</keyword>
<dbReference type="Pfam" id="PF00155">
    <property type="entry name" value="Aminotran_1_2"/>
    <property type="match status" value="2"/>
</dbReference>
<protein>
    <recommendedName>
        <fullName evidence="2">cysteine-S-conjugate beta-lyase</fullName>
        <ecNumber evidence="2">4.4.1.13</ecNumber>
    </recommendedName>
</protein>
<keyword evidence="7" id="KW-0808">Transferase</keyword>
<evidence type="ECO:0000313" key="7">
    <source>
        <dbReference type="EMBL" id="HIZ74082.1"/>
    </source>
</evidence>
<gene>
    <name evidence="7" type="ORF">H9723_02395</name>
</gene>
<evidence type="ECO:0000256" key="2">
    <source>
        <dbReference type="ARBA" id="ARBA00012224"/>
    </source>
</evidence>
<dbReference type="InterPro" id="IPR051798">
    <property type="entry name" value="Class-II_PLP-Dep_Aminotrans"/>
</dbReference>
<dbReference type="SUPFAM" id="SSF53383">
    <property type="entry name" value="PLP-dependent transferases"/>
    <property type="match status" value="1"/>
</dbReference>
<dbReference type="GO" id="GO:0008483">
    <property type="term" value="F:transaminase activity"/>
    <property type="evidence" value="ECO:0007669"/>
    <property type="project" value="UniProtKB-KW"/>
</dbReference>
<evidence type="ECO:0000256" key="5">
    <source>
        <dbReference type="ARBA" id="ARBA00037974"/>
    </source>
</evidence>
<dbReference type="InterPro" id="IPR004839">
    <property type="entry name" value="Aminotransferase_I/II_large"/>
</dbReference>
<dbReference type="PANTHER" id="PTHR43525">
    <property type="entry name" value="PROTEIN MALY"/>
    <property type="match status" value="1"/>
</dbReference>
<dbReference type="InterPro" id="IPR015421">
    <property type="entry name" value="PyrdxlP-dep_Trfase_major"/>
</dbReference>
<dbReference type="InterPro" id="IPR015424">
    <property type="entry name" value="PyrdxlP-dep_Trfase"/>
</dbReference>
<evidence type="ECO:0000259" key="6">
    <source>
        <dbReference type="Pfam" id="PF00155"/>
    </source>
</evidence>
<evidence type="ECO:0000256" key="4">
    <source>
        <dbReference type="ARBA" id="ARBA00023239"/>
    </source>
</evidence>
<feature type="domain" description="Aminotransferase class I/classII large" evidence="6">
    <location>
        <begin position="32"/>
        <end position="183"/>
    </location>
</feature>
<dbReference type="Gene3D" id="3.90.1150.10">
    <property type="entry name" value="Aspartate Aminotransferase, domain 1"/>
    <property type="match status" value="2"/>
</dbReference>
<comment type="cofactor">
    <cofactor evidence="1">
        <name>pyridoxal 5'-phosphate</name>
        <dbReference type="ChEBI" id="CHEBI:597326"/>
    </cofactor>
</comment>
<dbReference type="Proteomes" id="UP000824116">
    <property type="component" value="Unassembled WGS sequence"/>
</dbReference>
<dbReference type="EC" id="4.4.1.13" evidence="2"/>
<dbReference type="PANTHER" id="PTHR43525:SF1">
    <property type="entry name" value="PROTEIN MALY"/>
    <property type="match status" value="1"/>
</dbReference>
<dbReference type="InterPro" id="IPR015422">
    <property type="entry name" value="PyrdxlP-dep_Trfase_small"/>
</dbReference>
<reference evidence="7" key="1">
    <citation type="journal article" date="2021" name="PeerJ">
        <title>Extensive microbial diversity within the chicken gut microbiome revealed by metagenomics and culture.</title>
        <authorList>
            <person name="Gilroy R."/>
            <person name="Ravi A."/>
            <person name="Getino M."/>
            <person name="Pursley I."/>
            <person name="Horton D.L."/>
            <person name="Alikhan N.F."/>
            <person name="Baker D."/>
            <person name="Gharbi K."/>
            <person name="Hall N."/>
            <person name="Watson M."/>
            <person name="Adriaenssens E.M."/>
            <person name="Foster-Nyarko E."/>
            <person name="Jarju S."/>
            <person name="Secka A."/>
            <person name="Antonio M."/>
            <person name="Oren A."/>
            <person name="Chaudhuri R.R."/>
            <person name="La Ragione R."/>
            <person name="Hildebrand F."/>
            <person name="Pallen M.J."/>
        </authorList>
    </citation>
    <scope>NUCLEOTIDE SEQUENCE</scope>
    <source>
        <strain evidence="7">CHK196-3914</strain>
    </source>
</reference>
<comment type="similarity">
    <text evidence="5">Belongs to the class-II pyridoxal-phosphate-dependent aminotransferase family. MalY/PatB cystathionine beta-lyase subfamily.</text>
</comment>
<evidence type="ECO:0000313" key="8">
    <source>
        <dbReference type="Proteomes" id="UP000824116"/>
    </source>
</evidence>
<comment type="caution">
    <text evidence="7">The sequence shown here is derived from an EMBL/GenBank/DDBJ whole genome shotgun (WGS) entry which is preliminary data.</text>
</comment>
<reference evidence="7" key="2">
    <citation type="submission" date="2021-04" db="EMBL/GenBank/DDBJ databases">
        <authorList>
            <person name="Gilroy R."/>
        </authorList>
    </citation>
    <scope>NUCLEOTIDE SEQUENCE</scope>
    <source>
        <strain evidence="7">CHK196-3914</strain>
    </source>
</reference>
<keyword evidence="3" id="KW-0663">Pyridoxal phosphate</keyword>
<name>A0A9D2G8A3_9FIRM</name>
<sequence>MNYNFDLPTDRRGTYSLKWDVAANELPMWVADMDFETAPEIKETIQKRAGHGVFGYTVVPEEWYRAIEDWWQVRHHFHMEKEWMIFCTGVVPAISSIVRKMTTVGEKIVLLTPVYNIFFNSIVNNGRYVLECPLRYENGEYSIDFCELEAKLADPQASMMIFCNSHNPVGKIWDRDTMEKIGHLRHKVWRGLNTDEAAEPNVFAMSAAIAAWRNGAPWLEELRKYLYENKREAAKFLRTQIPEVSLVSSEATYLLWIDCRRITEKDVELKDFLRRETGLYLCEGSEYGKAGEGFLRMNAACPRERLKDGLMRLKRGIEAFVRLPGRRIQ</sequence>
<organism evidence="7 8">
    <name type="scientific">Candidatus Mediterraneibacter stercoravium</name>
    <dbReference type="NCBI Taxonomy" id="2838685"/>
    <lineage>
        <taxon>Bacteria</taxon>
        <taxon>Bacillati</taxon>
        <taxon>Bacillota</taxon>
        <taxon>Clostridia</taxon>
        <taxon>Lachnospirales</taxon>
        <taxon>Lachnospiraceae</taxon>
        <taxon>Mediterraneibacter</taxon>
    </lineage>
</organism>
<feature type="domain" description="Aminotransferase class I/classII large" evidence="6">
    <location>
        <begin position="205"/>
        <end position="310"/>
    </location>
</feature>
<proteinExistence type="inferred from homology"/>
<dbReference type="GO" id="GO:0047804">
    <property type="term" value="F:cysteine-S-conjugate beta-lyase activity"/>
    <property type="evidence" value="ECO:0007669"/>
    <property type="project" value="UniProtKB-EC"/>
</dbReference>
<evidence type="ECO:0000256" key="1">
    <source>
        <dbReference type="ARBA" id="ARBA00001933"/>
    </source>
</evidence>
<keyword evidence="4" id="KW-0456">Lyase</keyword>
<dbReference type="Gene3D" id="3.40.640.10">
    <property type="entry name" value="Type I PLP-dependent aspartate aminotransferase-like (Major domain)"/>
    <property type="match status" value="1"/>
</dbReference>